<organism evidence="8 9">
    <name type="scientific">Prosthecodimorpha staleyi</name>
    <dbReference type="NCBI Taxonomy" id="2840188"/>
    <lineage>
        <taxon>Bacteria</taxon>
        <taxon>Pseudomonadati</taxon>
        <taxon>Pseudomonadota</taxon>
        <taxon>Alphaproteobacteria</taxon>
        <taxon>Hyphomicrobiales</taxon>
        <taxon>Ancalomicrobiaceae</taxon>
        <taxon>Prosthecodimorpha</taxon>
    </lineage>
</organism>
<dbReference type="Pfam" id="PF01380">
    <property type="entry name" value="SIS"/>
    <property type="match status" value="2"/>
</dbReference>
<reference evidence="8 9" key="1">
    <citation type="submission" date="2021-06" db="EMBL/GenBank/DDBJ databases">
        <authorList>
            <person name="Grouzdev D.S."/>
            <person name="Koziaeva V."/>
        </authorList>
    </citation>
    <scope>NUCLEOTIDE SEQUENCE [LARGE SCALE GENOMIC DNA]</scope>
    <source>
        <strain evidence="8 9">22</strain>
    </source>
</reference>
<feature type="domain" description="SIS" evidence="7">
    <location>
        <begin position="235"/>
        <end position="374"/>
    </location>
</feature>
<dbReference type="PANTHER" id="PTHR10937:SF0">
    <property type="entry name" value="GLUTAMINE--FRUCTOSE-6-PHOSPHATE TRANSAMINASE (ISOMERIZING)"/>
    <property type="match status" value="1"/>
</dbReference>
<keyword evidence="4" id="KW-0032">Aminotransferase</keyword>
<comment type="catalytic activity">
    <reaction evidence="1">
        <text>D-fructose 6-phosphate + L-glutamine = D-glucosamine 6-phosphate + L-glutamate</text>
        <dbReference type="Rhea" id="RHEA:13237"/>
        <dbReference type="ChEBI" id="CHEBI:29985"/>
        <dbReference type="ChEBI" id="CHEBI:58359"/>
        <dbReference type="ChEBI" id="CHEBI:58725"/>
        <dbReference type="ChEBI" id="CHEBI:61527"/>
        <dbReference type="EC" id="2.6.1.16"/>
    </reaction>
</comment>
<dbReference type="GO" id="GO:0006002">
    <property type="term" value="P:fructose 6-phosphate metabolic process"/>
    <property type="evidence" value="ECO:0007669"/>
    <property type="project" value="TreeGrafter"/>
</dbReference>
<dbReference type="GO" id="GO:0004360">
    <property type="term" value="F:glutamine-fructose-6-phosphate transaminase (isomerizing) activity"/>
    <property type="evidence" value="ECO:0007669"/>
    <property type="project" value="UniProtKB-EC"/>
</dbReference>
<dbReference type="PROSITE" id="PS51464">
    <property type="entry name" value="SIS"/>
    <property type="match status" value="2"/>
</dbReference>
<sequence>MTEPTTDWTQRLARLRAEPSTDAPRDAARLARVGRTRTEMLAQGAAIADTLAGAGPDFERVRTALPGRPERIVVVGCGDSWFVGLAAAPIMERTLGVPCFAVEAFEHAAFAGAAINRGALVIGLTSGGNTPAVINALTRAKAEGAIAVGMSNTSGSPAMTGFDAGLLVQASRKGWPTQSSMASIALLAALASHLAAASPPVPDASATDDLAAALDALPASIDALIGRIDGPVARVATAFADAPMTIFTGAGPDFAAASFGAAKLRELTPAHAFALPLEEMHHYRLPKRGDRLVIVATAPEARERALDTALVAQAEGSTSFALLREDDAEIVARVDHHLVVAEATGPLAAIMATVPLHALAFHSAMARADLGLGGPWS</sequence>
<evidence type="ECO:0000259" key="7">
    <source>
        <dbReference type="PROSITE" id="PS51464"/>
    </source>
</evidence>
<dbReference type="GO" id="GO:0006047">
    <property type="term" value="P:UDP-N-acetylglucosamine metabolic process"/>
    <property type="evidence" value="ECO:0007669"/>
    <property type="project" value="TreeGrafter"/>
</dbReference>
<dbReference type="InterPro" id="IPR046348">
    <property type="entry name" value="SIS_dom_sf"/>
</dbReference>
<dbReference type="PANTHER" id="PTHR10937">
    <property type="entry name" value="GLUCOSAMINE--FRUCTOSE-6-PHOSPHATE AMINOTRANSFERASE, ISOMERIZING"/>
    <property type="match status" value="1"/>
</dbReference>
<accession>A0A947D801</accession>
<dbReference type="SUPFAM" id="SSF53697">
    <property type="entry name" value="SIS domain"/>
    <property type="match status" value="1"/>
</dbReference>
<dbReference type="EMBL" id="JAHHZF010000014">
    <property type="protein sequence ID" value="MBT9292651.1"/>
    <property type="molecule type" value="Genomic_DNA"/>
</dbReference>
<dbReference type="InterPro" id="IPR035466">
    <property type="entry name" value="GlmS/AgaS_SIS"/>
</dbReference>
<keyword evidence="5" id="KW-0677">Repeat</keyword>
<feature type="domain" description="SIS" evidence="7">
    <location>
        <begin position="61"/>
        <end position="231"/>
    </location>
</feature>
<dbReference type="GO" id="GO:0097367">
    <property type="term" value="F:carbohydrate derivative binding"/>
    <property type="evidence" value="ECO:0007669"/>
    <property type="project" value="InterPro"/>
</dbReference>
<protein>
    <recommendedName>
        <fullName evidence="3">Glutamine--fructose-6-phosphate aminotransferase [isomerizing]</fullName>
        <ecNumber evidence="2">2.6.1.16</ecNumber>
    </recommendedName>
</protein>
<evidence type="ECO:0000313" key="9">
    <source>
        <dbReference type="Proteomes" id="UP000766595"/>
    </source>
</evidence>
<evidence type="ECO:0000256" key="2">
    <source>
        <dbReference type="ARBA" id="ARBA00012916"/>
    </source>
</evidence>
<dbReference type="Gene3D" id="3.40.50.10490">
    <property type="entry name" value="Glucose-6-phosphate isomerase like protein, domain 1"/>
    <property type="match status" value="2"/>
</dbReference>
<evidence type="ECO:0000256" key="1">
    <source>
        <dbReference type="ARBA" id="ARBA00001031"/>
    </source>
</evidence>
<dbReference type="EC" id="2.6.1.16" evidence="2"/>
<dbReference type="InterPro" id="IPR001347">
    <property type="entry name" value="SIS_dom"/>
</dbReference>
<gene>
    <name evidence="8" type="ORF">KL771_24535</name>
</gene>
<evidence type="ECO:0000256" key="5">
    <source>
        <dbReference type="ARBA" id="ARBA00022737"/>
    </source>
</evidence>
<evidence type="ECO:0000313" key="8">
    <source>
        <dbReference type="EMBL" id="MBT9292651.1"/>
    </source>
</evidence>
<keyword evidence="9" id="KW-1185">Reference proteome</keyword>
<dbReference type="RefSeq" id="WP_261971150.1">
    <property type="nucleotide sequence ID" value="NZ_JAHHZF010000014.1"/>
</dbReference>
<comment type="caution">
    <text evidence="8">The sequence shown here is derived from an EMBL/GenBank/DDBJ whole genome shotgun (WGS) entry which is preliminary data.</text>
</comment>
<dbReference type="Proteomes" id="UP000766595">
    <property type="component" value="Unassembled WGS sequence"/>
</dbReference>
<dbReference type="GO" id="GO:0006487">
    <property type="term" value="P:protein N-linked glycosylation"/>
    <property type="evidence" value="ECO:0007669"/>
    <property type="project" value="TreeGrafter"/>
</dbReference>
<evidence type="ECO:0000256" key="4">
    <source>
        <dbReference type="ARBA" id="ARBA00022576"/>
    </source>
</evidence>
<evidence type="ECO:0000256" key="3">
    <source>
        <dbReference type="ARBA" id="ARBA00016090"/>
    </source>
</evidence>
<proteinExistence type="predicted"/>
<dbReference type="AlphaFoldDB" id="A0A947D801"/>
<keyword evidence="6" id="KW-0315">Glutamine amidotransferase</keyword>
<name>A0A947D801_9HYPH</name>
<keyword evidence="4" id="KW-0808">Transferase</keyword>
<evidence type="ECO:0000256" key="6">
    <source>
        <dbReference type="ARBA" id="ARBA00022962"/>
    </source>
</evidence>
<dbReference type="CDD" id="cd05008">
    <property type="entry name" value="SIS_GlmS_GlmD_1"/>
    <property type="match status" value="1"/>
</dbReference>